<sequence>MLCSDPKLDSHRFKDILDEAITAGELKSTKSYDKWARKISETKPPTSPLRKRVKSNKESETDLYAVISQRRNERKERFDSMFSSLVSNMGEAMPQNRPRKNLKLPRRS</sequence>
<organism evidence="2">
    <name type="scientific">Cucumis melo</name>
    <name type="common">Muskmelon</name>
    <dbReference type="NCBI Taxonomy" id="3656"/>
    <lineage>
        <taxon>Eukaryota</taxon>
        <taxon>Viridiplantae</taxon>
        <taxon>Streptophyta</taxon>
        <taxon>Embryophyta</taxon>
        <taxon>Tracheophyta</taxon>
        <taxon>Spermatophyta</taxon>
        <taxon>Magnoliopsida</taxon>
        <taxon>eudicotyledons</taxon>
        <taxon>Gunneridae</taxon>
        <taxon>Pentapetalae</taxon>
        <taxon>rosids</taxon>
        <taxon>fabids</taxon>
        <taxon>Cucurbitales</taxon>
        <taxon>Cucurbitaceae</taxon>
        <taxon>Benincaseae</taxon>
        <taxon>Cucumis</taxon>
    </lineage>
</organism>
<feature type="domain" description="DNAJC9 HTH" evidence="1">
    <location>
        <begin position="1"/>
        <end position="40"/>
    </location>
</feature>
<evidence type="ECO:0000259" key="1">
    <source>
        <dbReference type="Pfam" id="PF23302"/>
    </source>
</evidence>
<dbReference type="AlphaFoldDB" id="A0A9I9CCB7"/>
<protein>
    <recommendedName>
        <fullName evidence="1">DNAJC9 HTH domain-containing protein</fullName>
    </recommendedName>
</protein>
<dbReference type="EnsemblPlants" id="MELO3C000540.2.1">
    <property type="protein sequence ID" value="MELO3C000540.2.1"/>
    <property type="gene ID" value="MELO3C000540.2"/>
</dbReference>
<evidence type="ECO:0000313" key="2">
    <source>
        <dbReference type="EnsemblPlants" id="MELO3C000540.2.1"/>
    </source>
</evidence>
<dbReference type="InterPro" id="IPR042977">
    <property type="entry name" value="AtJ6-like"/>
</dbReference>
<name>A0A9I9CCB7_CUCME</name>
<dbReference type="PANTHER" id="PTHR44916">
    <property type="entry name" value="CHAPERONE DNAJ-DOMAIN SUPERFAMILY PROTEIN-RELATED"/>
    <property type="match status" value="1"/>
</dbReference>
<proteinExistence type="predicted"/>
<dbReference type="Pfam" id="PF23302">
    <property type="entry name" value="HTH_DNAJC9"/>
    <property type="match status" value="1"/>
</dbReference>
<dbReference type="Gramene" id="MELO3C000540.2.1">
    <property type="protein sequence ID" value="MELO3C000540.2.1"/>
    <property type="gene ID" value="MELO3C000540.2"/>
</dbReference>
<dbReference type="PANTHER" id="PTHR44916:SF1">
    <property type="entry name" value="CHAPERONE DNAJ-DOMAIN SUPERFAMILY PROTEIN-RELATED"/>
    <property type="match status" value="1"/>
</dbReference>
<reference evidence="2" key="1">
    <citation type="submission" date="2023-03" db="UniProtKB">
        <authorList>
            <consortium name="EnsemblPlants"/>
        </authorList>
    </citation>
    <scope>IDENTIFICATION</scope>
</reference>
<accession>A0A9I9CCB7</accession>
<dbReference type="InterPro" id="IPR056453">
    <property type="entry name" value="HTH_DNAJC9"/>
</dbReference>